<dbReference type="GO" id="GO:0008028">
    <property type="term" value="F:monocarboxylic acid transmembrane transporter activity"/>
    <property type="evidence" value="ECO:0007669"/>
    <property type="project" value="TreeGrafter"/>
</dbReference>
<feature type="transmembrane region" description="Helical" evidence="2">
    <location>
        <begin position="327"/>
        <end position="348"/>
    </location>
</feature>
<keyword evidence="2" id="KW-0812">Transmembrane</keyword>
<dbReference type="AlphaFoldDB" id="A0A6P3YCQ3"/>
<dbReference type="OrthoDB" id="410267at2759"/>
<dbReference type="PANTHER" id="PTHR11360">
    <property type="entry name" value="MONOCARBOXYLATE TRANSPORTER"/>
    <property type="match status" value="1"/>
</dbReference>
<keyword evidence="2" id="KW-0472">Membrane</keyword>
<evidence type="ECO:0000256" key="1">
    <source>
        <dbReference type="SAM" id="MobiDB-lite"/>
    </source>
</evidence>
<evidence type="ECO:0000256" key="2">
    <source>
        <dbReference type="SAM" id="Phobius"/>
    </source>
</evidence>
<dbReference type="Gene3D" id="1.20.1250.20">
    <property type="entry name" value="MFS general substrate transporter like domains"/>
    <property type="match status" value="1"/>
</dbReference>
<organism evidence="3 4">
    <name type="scientific">Dinoponera quadriceps</name>
    <name type="common">South American ant</name>
    <dbReference type="NCBI Taxonomy" id="609295"/>
    <lineage>
        <taxon>Eukaryota</taxon>
        <taxon>Metazoa</taxon>
        <taxon>Ecdysozoa</taxon>
        <taxon>Arthropoda</taxon>
        <taxon>Hexapoda</taxon>
        <taxon>Insecta</taxon>
        <taxon>Pterygota</taxon>
        <taxon>Neoptera</taxon>
        <taxon>Endopterygota</taxon>
        <taxon>Hymenoptera</taxon>
        <taxon>Apocrita</taxon>
        <taxon>Aculeata</taxon>
        <taxon>Formicoidea</taxon>
        <taxon>Formicidae</taxon>
        <taxon>Ponerinae</taxon>
        <taxon>Ponerini</taxon>
        <taxon>Dinoponera</taxon>
    </lineage>
</organism>
<dbReference type="InterPro" id="IPR050327">
    <property type="entry name" value="Proton-linked_MCT"/>
</dbReference>
<dbReference type="InterPro" id="IPR036259">
    <property type="entry name" value="MFS_trans_sf"/>
</dbReference>
<keyword evidence="2" id="KW-1133">Transmembrane helix</keyword>
<dbReference type="Proteomes" id="UP000515204">
    <property type="component" value="Unplaced"/>
</dbReference>
<sequence>MARGEADRGWAWAIVVGVTVINFGPDKRPDDEEIRFSQSRLFRRSHGRPWDLRRCLRHVSSDSHCHLLHHHRYRPRYYLPGDQPGYEYVFPQKAQHSHGFLGHDDRLGPDLDASSDRRASGKLCHDRHSPDPRRHRHAFSRGCVAIETVRGARKGEFKRLILANEVTDVSGKRNGARIEATSDEEAEPRNDSFQCRLMNEETVSEERRQSSVRLENGKAEPEERTSILKRIATNLDLDLLRDNRYLAIVLGMSISLVAEVNFNAMIPFVLAELTSLDRTSIATVMSIQAAADITGRLCVPLLAQKAGWTCRNLYLISLLGSTFGRTILSTWGNSYVVVIVVSLIVGVAKGTKAVFQALIIPDYVPLERLPAASGIQMVCNGILSISVGPIIGVVHDVKNSYVGALYFTSFLSMSCVFLWMISGLWTSCGKLLRLPRRGLPVE</sequence>
<feature type="compositionally biased region" description="Basic and acidic residues" evidence="1">
    <location>
        <begin position="101"/>
        <end position="132"/>
    </location>
</feature>
<dbReference type="GeneID" id="106751306"/>
<protein>
    <submittedName>
        <fullName evidence="4">Uncharacterized protein LOC106751306 isoform X3</fullName>
    </submittedName>
</protein>
<proteinExistence type="predicted"/>
<evidence type="ECO:0000313" key="3">
    <source>
        <dbReference type="Proteomes" id="UP000515204"/>
    </source>
</evidence>
<feature type="region of interest" description="Disordered" evidence="1">
    <location>
        <begin position="100"/>
        <end position="136"/>
    </location>
</feature>
<evidence type="ECO:0000313" key="4">
    <source>
        <dbReference type="RefSeq" id="XP_014487672.1"/>
    </source>
</evidence>
<keyword evidence="3" id="KW-1185">Reference proteome</keyword>
<dbReference type="Pfam" id="PF07690">
    <property type="entry name" value="MFS_1"/>
    <property type="match status" value="1"/>
</dbReference>
<feature type="transmembrane region" description="Helical" evidence="2">
    <location>
        <begin position="404"/>
        <end position="427"/>
    </location>
</feature>
<accession>A0A6P3YCQ3</accession>
<reference evidence="4" key="1">
    <citation type="submission" date="2025-08" db="UniProtKB">
        <authorList>
            <consortium name="RefSeq"/>
        </authorList>
    </citation>
    <scope>IDENTIFICATION</scope>
</reference>
<gene>
    <name evidence="4" type="primary">LOC106751306</name>
</gene>
<dbReference type="PANTHER" id="PTHR11360:SF306">
    <property type="entry name" value="RE01051P"/>
    <property type="match status" value="1"/>
</dbReference>
<name>A0A6P3YCQ3_DINQU</name>
<dbReference type="InterPro" id="IPR011701">
    <property type="entry name" value="MFS"/>
</dbReference>
<feature type="transmembrane region" description="Helical" evidence="2">
    <location>
        <begin position="369"/>
        <end position="392"/>
    </location>
</feature>
<dbReference type="RefSeq" id="XP_014487672.1">
    <property type="nucleotide sequence ID" value="XM_014632186.1"/>
</dbReference>
<dbReference type="SUPFAM" id="SSF103473">
    <property type="entry name" value="MFS general substrate transporter"/>
    <property type="match status" value="1"/>
</dbReference>